<accession>A0AAW1LWF0</accession>
<proteinExistence type="predicted"/>
<name>A0AAW1LWF0_POPJA</name>
<protein>
    <submittedName>
        <fullName evidence="1">Uncharacterized protein</fullName>
    </submittedName>
</protein>
<sequence length="104" mass="11377">MSVFKVIRAWFIGIIIDEHPSRIPHTPNYLVFPIFTYSFELCLLVSSAAKCGEATHVDHHQYASIRSVNSTGLAAVPGAPIFAPGTIGPAALFPPMRVEKSRKN</sequence>
<dbReference type="Proteomes" id="UP001458880">
    <property type="component" value="Unassembled WGS sequence"/>
</dbReference>
<keyword evidence="2" id="KW-1185">Reference proteome</keyword>
<dbReference type="EMBL" id="JASPKY010000091">
    <property type="protein sequence ID" value="KAK9738094.1"/>
    <property type="molecule type" value="Genomic_DNA"/>
</dbReference>
<organism evidence="1 2">
    <name type="scientific">Popillia japonica</name>
    <name type="common">Japanese beetle</name>
    <dbReference type="NCBI Taxonomy" id="7064"/>
    <lineage>
        <taxon>Eukaryota</taxon>
        <taxon>Metazoa</taxon>
        <taxon>Ecdysozoa</taxon>
        <taxon>Arthropoda</taxon>
        <taxon>Hexapoda</taxon>
        <taxon>Insecta</taxon>
        <taxon>Pterygota</taxon>
        <taxon>Neoptera</taxon>
        <taxon>Endopterygota</taxon>
        <taxon>Coleoptera</taxon>
        <taxon>Polyphaga</taxon>
        <taxon>Scarabaeiformia</taxon>
        <taxon>Scarabaeidae</taxon>
        <taxon>Rutelinae</taxon>
        <taxon>Popillia</taxon>
    </lineage>
</organism>
<dbReference type="AlphaFoldDB" id="A0AAW1LWF0"/>
<gene>
    <name evidence="1" type="ORF">QE152_g10151</name>
</gene>
<reference evidence="1 2" key="1">
    <citation type="journal article" date="2024" name="BMC Genomics">
        <title>De novo assembly and annotation of Popillia japonica's genome with initial clues to its potential as an invasive pest.</title>
        <authorList>
            <person name="Cucini C."/>
            <person name="Boschi S."/>
            <person name="Funari R."/>
            <person name="Cardaioli E."/>
            <person name="Iannotti N."/>
            <person name="Marturano G."/>
            <person name="Paoli F."/>
            <person name="Bruttini M."/>
            <person name="Carapelli A."/>
            <person name="Frati F."/>
            <person name="Nardi F."/>
        </authorList>
    </citation>
    <scope>NUCLEOTIDE SEQUENCE [LARGE SCALE GENOMIC DNA]</scope>
    <source>
        <strain evidence="1">DMR45628</strain>
    </source>
</reference>
<evidence type="ECO:0000313" key="1">
    <source>
        <dbReference type="EMBL" id="KAK9738094.1"/>
    </source>
</evidence>
<evidence type="ECO:0000313" key="2">
    <source>
        <dbReference type="Proteomes" id="UP001458880"/>
    </source>
</evidence>
<comment type="caution">
    <text evidence="1">The sequence shown here is derived from an EMBL/GenBank/DDBJ whole genome shotgun (WGS) entry which is preliminary data.</text>
</comment>